<dbReference type="PATRIC" id="fig|889378.3.peg.2569"/>
<dbReference type="InterPro" id="IPR023214">
    <property type="entry name" value="HAD_sf"/>
</dbReference>
<evidence type="ECO:0000313" key="1">
    <source>
        <dbReference type="EMBL" id="AFG38623.1"/>
    </source>
</evidence>
<dbReference type="AlphaFoldDB" id="H9UM80"/>
<dbReference type="RefSeq" id="WP_014456605.1">
    <property type="nucleotide sequence ID" value="NC_017098.1"/>
</dbReference>
<dbReference type="InterPro" id="IPR036412">
    <property type="entry name" value="HAD-like_sf"/>
</dbReference>
<dbReference type="PANTHER" id="PTHR10000">
    <property type="entry name" value="PHOSPHOSERINE PHOSPHATASE"/>
    <property type="match status" value="1"/>
</dbReference>
<dbReference type="EMBL" id="CP003282">
    <property type="protein sequence ID" value="AFG38623.1"/>
    <property type="molecule type" value="Genomic_DNA"/>
</dbReference>
<dbReference type="Pfam" id="PF08282">
    <property type="entry name" value="Hydrolase_3"/>
    <property type="match status" value="1"/>
</dbReference>
<dbReference type="STRING" id="889378.Spiaf_2597"/>
<dbReference type="KEGG" id="sfc:Spiaf_2597"/>
<organism evidence="1 2">
    <name type="scientific">Spirochaeta africana (strain ATCC 700263 / DSM 8902 / Z-7692)</name>
    <dbReference type="NCBI Taxonomy" id="889378"/>
    <lineage>
        <taxon>Bacteria</taxon>
        <taxon>Pseudomonadati</taxon>
        <taxon>Spirochaetota</taxon>
        <taxon>Spirochaetia</taxon>
        <taxon>Spirochaetales</taxon>
        <taxon>Spirochaetaceae</taxon>
        <taxon>Spirochaeta</taxon>
    </lineage>
</organism>
<dbReference type="GO" id="GO:0016791">
    <property type="term" value="F:phosphatase activity"/>
    <property type="evidence" value="ECO:0007669"/>
    <property type="project" value="TreeGrafter"/>
</dbReference>
<protein>
    <submittedName>
        <fullName evidence="1">HAD-superfamily hydrolase, subfamily IIB</fullName>
    </submittedName>
</protein>
<name>H9UM80_SPIAZ</name>
<evidence type="ECO:0000313" key="2">
    <source>
        <dbReference type="Proteomes" id="UP000007383"/>
    </source>
</evidence>
<gene>
    <name evidence="1" type="ordered locus">Spiaf_2597</name>
</gene>
<keyword evidence="1" id="KW-0378">Hydrolase</keyword>
<dbReference type="SUPFAM" id="SSF56784">
    <property type="entry name" value="HAD-like"/>
    <property type="match status" value="1"/>
</dbReference>
<sequence>MMQPIAGLTQSQLARVRWILTDIDDTLTEHGKLTAAAYQAIWQLHAAGIGVIAVTGRPAGWCDAIARQWPVAAVVGENGALVFSEKKGRLERLYHPNAADPATAQQQLEDLWQAVLREVPRARIAKDQFSRMFDLAIDFAEEQPHLSREEVLRIHAVCEREGAVAKISSIHVNAWFGDYSKLGMSERFLREEFGVDIYVEADGVAYVGDSPNDSPMFAAVPLSVGVANVRDFSEELDPAPRWVTEAGGGAGFAEFAAEVLAAQAEIHS</sequence>
<dbReference type="HOGENOM" id="CLU_075026_0_0_12"/>
<dbReference type="InterPro" id="IPR006379">
    <property type="entry name" value="HAD-SF_hydro_IIB"/>
</dbReference>
<proteinExistence type="predicted"/>
<dbReference type="GO" id="GO:0005829">
    <property type="term" value="C:cytosol"/>
    <property type="evidence" value="ECO:0007669"/>
    <property type="project" value="TreeGrafter"/>
</dbReference>
<dbReference type="GO" id="GO:0000287">
    <property type="term" value="F:magnesium ion binding"/>
    <property type="evidence" value="ECO:0007669"/>
    <property type="project" value="TreeGrafter"/>
</dbReference>
<reference evidence="2" key="1">
    <citation type="journal article" date="2013" name="Stand. Genomic Sci.">
        <title>Complete genome sequence of the halophilic bacterium Spirochaeta africana type strain (Z-7692(T)) from the alkaline Lake Magadi in the East African Rift.</title>
        <authorList>
            <person name="Liolos K."/>
            <person name="Abt B."/>
            <person name="Scheuner C."/>
            <person name="Teshima H."/>
            <person name="Held B."/>
            <person name="Lapidus A."/>
            <person name="Nolan M."/>
            <person name="Lucas S."/>
            <person name="Deshpande S."/>
            <person name="Cheng J.F."/>
            <person name="Tapia R."/>
            <person name="Goodwin L.A."/>
            <person name="Pitluck S."/>
            <person name="Pagani I."/>
            <person name="Ivanova N."/>
            <person name="Mavromatis K."/>
            <person name="Mikhailova N."/>
            <person name="Huntemann M."/>
            <person name="Pati A."/>
            <person name="Chen A."/>
            <person name="Palaniappan K."/>
            <person name="Land M."/>
            <person name="Rohde M."/>
            <person name="Tindall B.J."/>
            <person name="Detter J.C."/>
            <person name="Goker M."/>
            <person name="Bristow J."/>
            <person name="Eisen J.A."/>
            <person name="Markowitz V."/>
            <person name="Hugenholtz P."/>
            <person name="Woyke T."/>
            <person name="Klenk H.P."/>
            <person name="Kyrpides N.C."/>
        </authorList>
    </citation>
    <scope>NUCLEOTIDE SEQUENCE</scope>
    <source>
        <strain evidence="2">ATCC 700263 / DSM 8902 / Z-7692</strain>
    </source>
</reference>
<dbReference type="Gene3D" id="3.40.50.1000">
    <property type="entry name" value="HAD superfamily/HAD-like"/>
    <property type="match status" value="2"/>
</dbReference>
<accession>H9UM80</accession>
<dbReference type="Proteomes" id="UP000007383">
    <property type="component" value="Chromosome"/>
</dbReference>
<dbReference type="eggNOG" id="COG0561">
    <property type="taxonomic scope" value="Bacteria"/>
</dbReference>
<dbReference type="NCBIfam" id="TIGR01484">
    <property type="entry name" value="HAD-SF-IIB"/>
    <property type="match status" value="1"/>
</dbReference>
<dbReference type="PANTHER" id="PTHR10000:SF8">
    <property type="entry name" value="HAD SUPERFAMILY HYDROLASE-LIKE, TYPE 3"/>
    <property type="match status" value="1"/>
</dbReference>
<keyword evidence="2" id="KW-1185">Reference proteome</keyword>